<protein>
    <submittedName>
        <fullName evidence="2">Uncharacterized protein</fullName>
    </submittedName>
</protein>
<dbReference type="AlphaFoldDB" id="A0A521AZ36"/>
<name>A0A521AZ36_9BACT</name>
<keyword evidence="1" id="KW-0812">Transmembrane</keyword>
<evidence type="ECO:0000313" key="3">
    <source>
        <dbReference type="Proteomes" id="UP000317593"/>
    </source>
</evidence>
<keyword evidence="3" id="KW-1185">Reference proteome</keyword>
<feature type="transmembrane region" description="Helical" evidence="1">
    <location>
        <begin position="21"/>
        <end position="41"/>
    </location>
</feature>
<evidence type="ECO:0000256" key="1">
    <source>
        <dbReference type="SAM" id="Phobius"/>
    </source>
</evidence>
<organism evidence="2 3">
    <name type="scientific">Fodinibius sediminis</name>
    <dbReference type="NCBI Taxonomy" id="1214077"/>
    <lineage>
        <taxon>Bacteria</taxon>
        <taxon>Pseudomonadati</taxon>
        <taxon>Balneolota</taxon>
        <taxon>Balneolia</taxon>
        <taxon>Balneolales</taxon>
        <taxon>Balneolaceae</taxon>
        <taxon>Fodinibius</taxon>
    </lineage>
</organism>
<keyword evidence="1" id="KW-0472">Membrane</keyword>
<accession>A0A521AZ36</accession>
<sequence length="48" mass="5204">MGKKKKSPPKKEMSEGKAIAISVLLFTAGAVGIVYAIKFLIDYFFPGL</sequence>
<dbReference type="EMBL" id="FXTH01000002">
    <property type="protein sequence ID" value="SMO40076.1"/>
    <property type="molecule type" value="Genomic_DNA"/>
</dbReference>
<gene>
    <name evidence="2" type="ORF">SAMN06265218_10218</name>
</gene>
<proteinExistence type="predicted"/>
<evidence type="ECO:0000313" key="2">
    <source>
        <dbReference type="EMBL" id="SMO40076.1"/>
    </source>
</evidence>
<reference evidence="2 3" key="1">
    <citation type="submission" date="2017-05" db="EMBL/GenBank/DDBJ databases">
        <authorList>
            <person name="Varghese N."/>
            <person name="Submissions S."/>
        </authorList>
    </citation>
    <scope>NUCLEOTIDE SEQUENCE [LARGE SCALE GENOMIC DNA]</scope>
    <source>
        <strain evidence="2 3">DSM 21194</strain>
    </source>
</reference>
<dbReference type="RefSeq" id="WP_185958202.1">
    <property type="nucleotide sequence ID" value="NZ_FXTH01000002.1"/>
</dbReference>
<dbReference type="Proteomes" id="UP000317593">
    <property type="component" value="Unassembled WGS sequence"/>
</dbReference>
<keyword evidence="1" id="KW-1133">Transmembrane helix</keyword>